<keyword evidence="6 8" id="KW-0472">Membrane</keyword>
<dbReference type="AlphaFoldDB" id="A0AAC9YPY2"/>
<dbReference type="Gene3D" id="3.40.50.300">
    <property type="entry name" value="P-loop containing nucleotide triphosphate hydrolases"/>
    <property type="match status" value="1"/>
</dbReference>
<keyword evidence="9" id="KW-0614">Plasmid</keyword>
<dbReference type="PANTHER" id="PTHR37937">
    <property type="entry name" value="CONJUGATIVE TRANSFER: DNA TRANSPORT"/>
    <property type="match status" value="1"/>
</dbReference>
<gene>
    <name evidence="9" type="ORF">CKJ54_24705</name>
</gene>
<name>A0AAC9YPY2_9MYCO</name>
<accession>A0AAC9YPY2</accession>
<evidence type="ECO:0008006" key="11">
    <source>
        <dbReference type="Google" id="ProtNLM"/>
    </source>
</evidence>
<dbReference type="CDD" id="cd01127">
    <property type="entry name" value="TrwB_TraG_TraD_VirD4"/>
    <property type="match status" value="1"/>
</dbReference>
<dbReference type="InterPro" id="IPR027417">
    <property type="entry name" value="P-loop_NTPase"/>
</dbReference>
<dbReference type="GO" id="GO:0005886">
    <property type="term" value="C:plasma membrane"/>
    <property type="evidence" value="ECO:0007669"/>
    <property type="project" value="UniProtKB-SubCell"/>
</dbReference>
<evidence type="ECO:0000256" key="4">
    <source>
        <dbReference type="ARBA" id="ARBA00022692"/>
    </source>
</evidence>
<dbReference type="SUPFAM" id="SSF52540">
    <property type="entry name" value="P-loop containing nucleoside triphosphate hydrolases"/>
    <property type="match status" value="1"/>
</dbReference>
<dbReference type="InterPro" id="IPR051539">
    <property type="entry name" value="T4SS-coupling_protein"/>
</dbReference>
<evidence type="ECO:0000256" key="8">
    <source>
        <dbReference type="SAM" id="Phobius"/>
    </source>
</evidence>
<keyword evidence="5 8" id="KW-1133">Transmembrane helix</keyword>
<protein>
    <recommendedName>
        <fullName evidence="11">Type VI secretion protein</fullName>
    </recommendedName>
</protein>
<organism evidence="9 10">
    <name type="scientific">Mycobacterium marseillense</name>
    <dbReference type="NCBI Taxonomy" id="701042"/>
    <lineage>
        <taxon>Bacteria</taxon>
        <taxon>Bacillati</taxon>
        <taxon>Actinomycetota</taxon>
        <taxon>Actinomycetes</taxon>
        <taxon>Mycobacteriales</taxon>
        <taxon>Mycobacteriaceae</taxon>
        <taxon>Mycobacterium</taxon>
        <taxon>Mycobacterium avium complex (MAC)</taxon>
    </lineage>
</organism>
<proteinExistence type="inferred from homology"/>
<dbReference type="InterPro" id="IPR003688">
    <property type="entry name" value="TraG/VirD4"/>
</dbReference>
<feature type="compositionally biased region" description="Low complexity" evidence="7">
    <location>
        <begin position="127"/>
        <end position="147"/>
    </location>
</feature>
<keyword evidence="3" id="KW-1003">Cell membrane</keyword>
<evidence type="ECO:0000256" key="5">
    <source>
        <dbReference type="ARBA" id="ARBA00022989"/>
    </source>
</evidence>
<evidence type="ECO:0000256" key="2">
    <source>
        <dbReference type="ARBA" id="ARBA00008806"/>
    </source>
</evidence>
<geneLocation type="plasmid" evidence="10">
    <name>pflac0026</name>
</geneLocation>
<keyword evidence="4 8" id="KW-0812">Transmembrane</keyword>
<evidence type="ECO:0000256" key="7">
    <source>
        <dbReference type="SAM" id="MobiDB-lite"/>
    </source>
</evidence>
<evidence type="ECO:0000313" key="10">
    <source>
        <dbReference type="Proteomes" id="UP000216246"/>
    </source>
</evidence>
<dbReference type="KEGG" id="mmal:CKJ54_24705"/>
<evidence type="ECO:0000256" key="6">
    <source>
        <dbReference type="ARBA" id="ARBA00023136"/>
    </source>
</evidence>
<dbReference type="PANTHER" id="PTHR37937:SF1">
    <property type="entry name" value="CONJUGATIVE TRANSFER: DNA TRANSPORT"/>
    <property type="match status" value="1"/>
</dbReference>
<dbReference type="Pfam" id="PF02534">
    <property type="entry name" value="T4SS-DNA_transf"/>
    <property type="match status" value="1"/>
</dbReference>
<comment type="subcellular location">
    <subcellularLocation>
        <location evidence="1">Cell membrane</location>
        <topology evidence="1">Multi-pass membrane protein</topology>
    </subcellularLocation>
</comment>
<comment type="similarity">
    <text evidence="2">Belongs to the VirD4/TraG family.</text>
</comment>
<dbReference type="EMBL" id="CP023148">
    <property type="protein sequence ID" value="ASW93255.1"/>
    <property type="molecule type" value="Genomic_DNA"/>
</dbReference>
<evidence type="ECO:0000313" key="9">
    <source>
        <dbReference type="EMBL" id="ASW93255.1"/>
    </source>
</evidence>
<feature type="region of interest" description="Disordered" evidence="7">
    <location>
        <begin position="127"/>
        <end position="161"/>
    </location>
</feature>
<feature type="transmembrane region" description="Helical" evidence="8">
    <location>
        <begin position="47"/>
        <end position="66"/>
    </location>
</feature>
<feature type="transmembrane region" description="Helical" evidence="8">
    <location>
        <begin position="78"/>
        <end position="103"/>
    </location>
</feature>
<evidence type="ECO:0000256" key="3">
    <source>
        <dbReference type="ARBA" id="ARBA00022475"/>
    </source>
</evidence>
<sequence>MPQQPPIWGPHHQRGLPGGIRLNDGGRYWWGITTGTWLVVLGAPRHAVLMALLMTAAAGAVGWAEARHGKRFACGHWVLFASATLASAGALFVPALAYAGGFYGQQHQARQPRKTICGGGVMPGVAARSPAAARPQQPPAATTYASPSLSQHRQPAPAAPVSRPVPMVAGGYFGMDAQGGVVAASARGAALVIGPPGSGKTQSVIMPSVAYAPGAVVSTSMKAEVLAATHVARSLRGKCWLFDPGGTTVPAGMIGLRWNPLCDVTDWDAARSVAARLTGPARAGAGASHDGDHWTDRAETWLTVLLYAARLSAPGGDIAALARWSLNPTDAGPECEAIFIVAEQDGDDDATIAAALLNSLLTVPDRERESIASTLGRIMNIYTSSAALRAGINPNFDVHAFVRSTDTVYITAPVDRQRDYAPLIAGFLESIRLAQYHRRQAVDLGHETQSAPVTFVLDEAANTAPIPLPNVVSEAGGQGLHLVVAFQDLSQARARWGHGADGFLTLFPEKLILPGMNDRSTADMLSKMSGEYDRMTISVTQPGNTTNTSFSPGRPHFSTSCGQPGYGYHTTRTPVLSIADITGLPAGRGLYYSPSGWELLTLNPWWHQRQHFGL</sequence>
<evidence type="ECO:0000256" key="1">
    <source>
        <dbReference type="ARBA" id="ARBA00004651"/>
    </source>
</evidence>
<dbReference type="Proteomes" id="UP000216246">
    <property type="component" value="Plasmid pFLAC0026"/>
</dbReference>
<reference evidence="9 10" key="1">
    <citation type="submission" date="2017-08" db="EMBL/GenBank/DDBJ databases">
        <title>Phylogentic analysis of Mycobacterium avium complex whole genomes.</title>
        <authorList>
            <person name="Caverly L.J."/>
            <person name="Spilker T."/>
            <person name="LiPuma J."/>
        </authorList>
    </citation>
    <scope>NUCLEOTIDE SEQUENCE [LARGE SCALE GENOMIC DNA]</scope>
    <source>
        <strain evidence="9 10">FLAC0026</strain>
        <plasmid evidence="10">pflac0026</plasmid>
    </source>
</reference>